<protein>
    <recommendedName>
        <fullName evidence="4">RING-type domain-containing protein</fullName>
    </recommendedName>
</protein>
<keyword evidence="3" id="KW-1185">Reference proteome</keyword>
<dbReference type="Gene3D" id="3.30.40.10">
    <property type="entry name" value="Zinc/RING finger domain, C3HC4 (zinc finger)"/>
    <property type="match status" value="1"/>
</dbReference>
<proteinExistence type="predicted"/>
<dbReference type="AlphaFoldDB" id="A0A0V0QTY1"/>
<accession>A0A0V0QTY1</accession>
<dbReference type="InterPro" id="IPR013083">
    <property type="entry name" value="Znf_RING/FYVE/PHD"/>
</dbReference>
<dbReference type="InParanoid" id="A0A0V0QTY1"/>
<dbReference type="Proteomes" id="UP000054937">
    <property type="component" value="Unassembled WGS sequence"/>
</dbReference>
<evidence type="ECO:0000313" key="3">
    <source>
        <dbReference type="Proteomes" id="UP000054937"/>
    </source>
</evidence>
<gene>
    <name evidence="2" type="ORF">PPERSA_04509</name>
</gene>
<evidence type="ECO:0000313" key="2">
    <source>
        <dbReference type="EMBL" id="KRX05472.1"/>
    </source>
</evidence>
<keyword evidence="1" id="KW-0175">Coiled coil</keyword>
<sequence length="349" mass="41559">MTILIENQEIILQQQQQQSQSQGKEIAAPNPEQKSQKKGIVLYFILNCEKNQFQKYLEKFQEIIPFKCNLNWVKLHQSQNQEIHRGQILFKQPNQALEFIYLCNYCQIFKYHLKIQEKIPASKFLQLQQNHRFVIESVNNQTINFQKINQYAMKYGLVYTIDDCNNKNTMAEIIFYHKLGAINFMKNFQKIDEDYYLDSEILQLENNDKMKVIKISDTIKKEFQFEEDEEKNFLDNVKLEDLSESFEIEDSQNKNENENQIKIEQNNNDNNQDIEVKQEYQENQIELEELQKQKQCINCNQNDKSIIYQPCGHFLVCLDCKGVYSKCKICQSDIIKGNQIIIIKKNQNL</sequence>
<feature type="coiled-coil region" evidence="1">
    <location>
        <begin position="248"/>
        <end position="300"/>
    </location>
</feature>
<evidence type="ECO:0000256" key="1">
    <source>
        <dbReference type="SAM" id="Coils"/>
    </source>
</evidence>
<organism evidence="2 3">
    <name type="scientific">Pseudocohnilembus persalinus</name>
    <name type="common">Ciliate</name>
    <dbReference type="NCBI Taxonomy" id="266149"/>
    <lineage>
        <taxon>Eukaryota</taxon>
        <taxon>Sar</taxon>
        <taxon>Alveolata</taxon>
        <taxon>Ciliophora</taxon>
        <taxon>Intramacronucleata</taxon>
        <taxon>Oligohymenophorea</taxon>
        <taxon>Scuticociliatia</taxon>
        <taxon>Philasterida</taxon>
        <taxon>Pseudocohnilembidae</taxon>
        <taxon>Pseudocohnilembus</taxon>
    </lineage>
</organism>
<comment type="caution">
    <text evidence="2">The sequence shown here is derived from an EMBL/GenBank/DDBJ whole genome shotgun (WGS) entry which is preliminary data.</text>
</comment>
<dbReference type="EMBL" id="LDAU01000107">
    <property type="protein sequence ID" value="KRX05472.1"/>
    <property type="molecule type" value="Genomic_DNA"/>
</dbReference>
<evidence type="ECO:0008006" key="4">
    <source>
        <dbReference type="Google" id="ProtNLM"/>
    </source>
</evidence>
<dbReference type="Pfam" id="PF13920">
    <property type="entry name" value="zf-C3HC4_3"/>
    <property type="match status" value="1"/>
</dbReference>
<dbReference type="OrthoDB" id="5855668at2759"/>
<reference evidence="2 3" key="1">
    <citation type="journal article" date="2015" name="Sci. Rep.">
        <title>Genome of the facultative scuticociliatosis pathogen Pseudocohnilembus persalinus provides insight into its virulence through horizontal gene transfer.</title>
        <authorList>
            <person name="Xiong J."/>
            <person name="Wang G."/>
            <person name="Cheng J."/>
            <person name="Tian M."/>
            <person name="Pan X."/>
            <person name="Warren A."/>
            <person name="Jiang C."/>
            <person name="Yuan D."/>
            <person name="Miao W."/>
        </authorList>
    </citation>
    <scope>NUCLEOTIDE SEQUENCE [LARGE SCALE GENOMIC DNA]</scope>
    <source>
        <strain evidence="2">36N120E</strain>
    </source>
</reference>
<name>A0A0V0QTY1_PSEPJ</name>